<dbReference type="STRING" id="1317121.ATO11_04690"/>
<evidence type="ECO:0000313" key="8">
    <source>
        <dbReference type="Proteomes" id="UP000036938"/>
    </source>
</evidence>
<comment type="caution">
    <text evidence="7">The sequence shown here is derived from an EMBL/GenBank/DDBJ whole genome shotgun (WGS) entry which is preliminary data.</text>
</comment>
<evidence type="ECO:0008006" key="9">
    <source>
        <dbReference type="Google" id="ProtNLM"/>
    </source>
</evidence>
<dbReference type="GO" id="GO:0016987">
    <property type="term" value="F:sigma factor activity"/>
    <property type="evidence" value="ECO:0007669"/>
    <property type="project" value="UniProtKB-KW"/>
</dbReference>
<evidence type="ECO:0000256" key="1">
    <source>
        <dbReference type="ARBA" id="ARBA00010641"/>
    </source>
</evidence>
<reference evidence="7 8" key="1">
    <citation type="journal article" date="2015" name="Int. J. Syst. Evol. Microbiol.">
        <title>Aestuariivita atlantica sp. nov., isolated from deep sea sediment of the Atlantic Ocean.</title>
        <authorList>
            <person name="Li G."/>
            <person name="Lai Q."/>
            <person name="Du Y."/>
            <person name="Liu X."/>
            <person name="Sun F."/>
            <person name="Shao Z."/>
        </authorList>
    </citation>
    <scope>NUCLEOTIDE SEQUENCE [LARGE SCALE GENOMIC DNA]</scope>
    <source>
        <strain evidence="7 8">22II-S11-z3</strain>
    </source>
</reference>
<dbReference type="GO" id="GO:0003677">
    <property type="term" value="F:DNA binding"/>
    <property type="evidence" value="ECO:0007669"/>
    <property type="project" value="InterPro"/>
</dbReference>
<keyword evidence="8" id="KW-1185">Reference proteome</keyword>
<evidence type="ECO:0000256" key="2">
    <source>
        <dbReference type="ARBA" id="ARBA00023015"/>
    </source>
</evidence>
<dbReference type="PANTHER" id="PTHR43133">
    <property type="entry name" value="RNA POLYMERASE ECF-TYPE SIGMA FACTO"/>
    <property type="match status" value="1"/>
</dbReference>
<dbReference type="EMBL" id="AQQZ01000002">
    <property type="protein sequence ID" value="KNG95043.1"/>
    <property type="molecule type" value="Genomic_DNA"/>
</dbReference>
<proteinExistence type="inferred from homology"/>
<dbReference type="SUPFAM" id="SSF88946">
    <property type="entry name" value="Sigma2 domain of RNA polymerase sigma factors"/>
    <property type="match status" value="1"/>
</dbReference>
<dbReference type="InterPro" id="IPR039425">
    <property type="entry name" value="RNA_pol_sigma-70-like"/>
</dbReference>
<dbReference type="InterPro" id="IPR013325">
    <property type="entry name" value="RNA_pol_sigma_r2"/>
</dbReference>
<evidence type="ECO:0000313" key="7">
    <source>
        <dbReference type="EMBL" id="KNG95043.1"/>
    </source>
</evidence>
<feature type="domain" description="RNA polymerase sigma-70 region 2" evidence="5">
    <location>
        <begin position="28"/>
        <end position="91"/>
    </location>
</feature>
<dbReference type="GO" id="GO:0006352">
    <property type="term" value="P:DNA-templated transcription initiation"/>
    <property type="evidence" value="ECO:0007669"/>
    <property type="project" value="InterPro"/>
</dbReference>
<dbReference type="InterPro" id="IPR007627">
    <property type="entry name" value="RNA_pol_sigma70_r2"/>
</dbReference>
<dbReference type="Proteomes" id="UP000036938">
    <property type="component" value="Unassembled WGS sequence"/>
</dbReference>
<sequence length="187" mass="20490">MTHTDNTGAFGFMRWGARKNAVRAGIGAVYPRLWRFCVSLAGDRAAGEDLAQATVLRALEQAAKFQPGTHLDRWLFVMARRLWLNELRHRAVRKGTGLRPVEELDLPDPAPGIETHIFASEVFDVVTALPEAQRVTALLVLVEGYSYAEAAEALDIPVGTVMSRIAAARRSVAARVGDAQEAGRKVR</sequence>
<keyword evidence="3" id="KW-0731">Sigma factor</keyword>
<dbReference type="Gene3D" id="1.10.10.10">
    <property type="entry name" value="Winged helix-like DNA-binding domain superfamily/Winged helix DNA-binding domain"/>
    <property type="match status" value="1"/>
</dbReference>
<feature type="domain" description="RNA polymerase sigma factor 70 region 4 type 2" evidence="6">
    <location>
        <begin position="126"/>
        <end position="170"/>
    </location>
</feature>
<evidence type="ECO:0000259" key="6">
    <source>
        <dbReference type="Pfam" id="PF08281"/>
    </source>
</evidence>
<dbReference type="InterPro" id="IPR013324">
    <property type="entry name" value="RNA_pol_sigma_r3/r4-like"/>
</dbReference>
<dbReference type="Gene3D" id="1.10.1740.10">
    <property type="match status" value="1"/>
</dbReference>
<dbReference type="Pfam" id="PF08281">
    <property type="entry name" value="Sigma70_r4_2"/>
    <property type="match status" value="1"/>
</dbReference>
<dbReference type="Pfam" id="PF04542">
    <property type="entry name" value="Sigma70_r2"/>
    <property type="match status" value="1"/>
</dbReference>
<organism evidence="7 8">
    <name type="scientific">Pseudaestuariivita atlantica</name>
    <dbReference type="NCBI Taxonomy" id="1317121"/>
    <lineage>
        <taxon>Bacteria</taxon>
        <taxon>Pseudomonadati</taxon>
        <taxon>Pseudomonadota</taxon>
        <taxon>Alphaproteobacteria</taxon>
        <taxon>Rhodobacterales</taxon>
        <taxon>Paracoccaceae</taxon>
        <taxon>Pseudaestuariivita</taxon>
    </lineage>
</organism>
<evidence type="ECO:0000256" key="4">
    <source>
        <dbReference type="ARBA" id="ARBA00023163"/>
    </source>
</evidence>
<evidence type="ECO:0000259" key="5">
    <source>
        <dbReference type="Pfam" id="PF04542"/>
    </source>
</evidence>
<keyword evidence="4" id="KW-0804">Transcription</keyword>
<dbReference type="NCBIfam" id="TIGR02937">
    <property type="entry name" value="sigma70-ECF"/>
    <property type="match status" value="1"/>
</dbReference>
<dbReference type="PANTHER" id="PTHR43133:SF25">
    <property type="entry name" value="RNA POLYMERASE SIGMA FACTOR RFAY-RELATED"/>
    <property type="match status" value="1"/>
</dbReference>
<dbReference type="InterPro" id="IPR014284">
    <property type="entry name" value="RNA_pol_sigma-70_dom"/>
</dbReference>
<dbReference type="InterPro" id="IPR013249">
    <property type="entry name" value="RNA_pol_sigma70_r4_t2"/>
</dbReference>
<protein>
    <recommendedName>
        <fullName evidence="9">RNA polymerase sigma factor</fullName>
    </recommendedName>
</protein>
<accession>A0A0L1JUH2</accession>
<gene>
    <name evidence="7" type="ORF">ATO11_04690</name>
</gene>
<evidence type="ECO:0000256" key="3">
    <source>
        <dbReference type="ARBA" id="ARBA00023082"/>
    </source>
</evidence>
<name>A0A0L1JUH2_9RHOB</name>
<comment type="similarity">
    <text evidence="1">Belongs to the sigma-70 factor family. ECF subfamily.</text>
</comment>
<dbReference type="AlphaFoldDB" id="A0A0L1JUH2"/>
<dbReference type="SUPFAM" id="SSF88659">
    <property type="entry name" value="Sigma3 and sigma4 domains of RNA polymerase sigma factors"/>
    <property type="match status" value="1"/>
</dbReference>
<keyword evidence="2" id="KW-0805">Transcription regulation</keyword>
<dbReference type="InterPro" id="IPR036388">
    <property type="entry name" value="WH-like_DNA-bd_sf"/>
</dbReference>